<dbReference type="GO" id="GO:0009435">
    <property type="term" value="P:NAD+ biosynthetic process"/>
    <property type="evidence" value="ECO:0007669"/>
    <property type="project" value="UniProtKB-UniRule"/>
</dbReference>
<keyword evidence="5 11" id="KW-0808">Transferase</keyword>
<comment type="pathway">
    <text evidence="2 11">Cofactor biosynthesis; NAD(+) biosynthesis; deamido-NAD(+) from nicotinate D-ribonucleotide: step 1/1.</text>
</comment>
<dbReference type="NCBIfam" id="NF000843">
    <property type="entry name" value="PRK00071.2-2"/>
    <property type="match status" value="1"/>
</dbReference>
<feature type="domain" description="Cytidyltransferase-like" evidence="12">
    <location>
        <begin position="16"/>
        <end position="194"/>
    </location>
</feature>
<dbReference type="AlphaFoldDB" id="A0A4P7HM82"/>
<comment type="catalytic activity">
    <reaction evidence="10 11">
        <text>nicotinate beta-D-ribonucleotide + ATP + H(+) = deamido-NAD(+) + diphosphate</text>
        <dbReference type="Rhea" id="RHEA:22860"/>
        <dbReference type="ChEBI" id="CHEBI:15378"/>
        <dbReference type="ChEBI" id="CHEBI:30616"/>
        <dbReference type="ChEBI" id="CHEBI:33019"/>
        <dbReference type="ChEBI" id="CHEBI:57502"/>
        <dbReference type="ChEBI" id="CHEBI:58437"/>
        <dbReference type="EC" id="2.7.7.18"/>
    </reaction>
</comment>
<evidence type="ECO:0000256" key="11">
    <source>
        <dbReference type="HAMAP-Rule" id="MF_00244"/>
    </source>
</evidence>
<dbReference type="RefSeq" id="WP_135312706.1">
    <property type="nucleotide sequence ID" value="NZ_CP038439.1"/>
</dbReference>
<evidence type="ECO:0000256" key="7">
    <source>
        <dbReference type="ARBA" id="ARBA00022741"/>
    </source>
</evidence>
<keyword evidence="6 11" id="KW-0548">Nucleotidyltransferase</keyword>
<dbReference type="CDD" id="cd02165">
    <property type="entry name" value="NMNAT"/>
    <property type="match status" value="1"/>
</dbReference>
<sequence length="197" mass="21749">MRTGFPLARPGQRIGLLGGSFDPAHQGHVQISKAALRRLRLDRVWWLVSPGNPLKARGPAPLDRRLQVARALIHDPRIVVTDLESRLGLRMTADTLAALDRLYPGVRFVWLMGSDNMAQFHHWDRWRQIAGQVPIAVLARPGTRLSARQSVAATVLRPARLPETRAAELPLRAAPAWVLLNLPMSPLSSTGLREAGA</sequence>
<dbReference type="InterPro" id="IPR005248">
    <property type="entry name" value="NadD/NMNAT"/>
</dbReference>
<evidence type="ECO:0000256" key="8">
    <source>
        <dbReference type="ARBA" id="ARBA00022840"/>
    </source>
</evidence>
<evidence type="ECO:0000256" key="3">
    <source>
        <dbReference type="ARBA" id="ARBA00009014"/>
    </source>
</evidence>
<dbReference type="InterPro" id="IPR004821">
    <property type="entry name" value="Cyt_trans-like"/>
</dbReference>
<dbReference type="UniPathway" id="UPA00253">
    <property type="reaction ID" value="UER00332"/>
</dbReference>
<evidence type="ECO:0000256" key="2">
    <source>
        <dbReference type="ARBA" id="ARBA00005019"/>
    </source>
</evidence>
<dbReference type="GO" id="GO:0005524">
    <property type="term" value="F:ATP binding"/>
    <property type="evidence" value="ECO:0007669"/>
    <property type="project" value="UniProtKB-KW"/>
</dbReference>
<comment type="function">
    <text evidence="1 11">Catalyzes the reversible adenylation of nicotinate mononucleotide (NaMN) to nicotinic acid adenine dinucleotide (NaAD).</text>
</comment>
<comment type="similarity">
    <text evidence="3 11">Belongs to the NadD family.</text>
</comment>
<evidence type="ECO:0000256" key="10">
    <source>
        <dbReference type="ARBA" id="ARBA00048721"/>
    </source>
</evidence>
<evidence type="ECO:0000256" key="4">
    <source>
        <dbReference type="ARBA" id="ARBA00022642"/>
    </source>
</evidence>
<keyword evidence="7 11" id="KW-0547">Nucleotide-binding</keyword>
<evidence type="ECO:0000256" key="1">
    <source>
        <dbReference type="ARBA" id="ARBA00002324"/>
    </source>
</evidence>
<protein>
    <recommendedName>
        <fullName evidence="11">Probable nicotinate-nucleotide adenylyltransferase</fullName>
        <ecNumber evidence="11">2.7.7.18</ecNumber>
    </recommendedName>
    <alternativeName>
        <fullName evidence="11">Deamido-NAD(+) diphosphorylase</fullName>
    </alternativeName>
    <alternativeName>
        <fullName evidence="11">Deamido-NAD(+) pyrophosphorylase</fullName>
    </alternativeName>
    <alternativeName>
        <fullName evidence="11">Nicotinate mononucleotide adenylyltransferase</fullName>
        <shortName evidence="11">NaMN adenylyltransferase</shortName>
    </alternativeName>
</protein>
<dbReference type="InterPro" id="IPR014729">
    <property type="entry name" value="Rossmann-like_a/b/a_fold"/>
</dbReference>
<accession>A0A4P7HM82</accession>
<proteinExistence type="inferred from homology"/>
<dbReference type="Proteomes" id="UP000296374">
    <property type="component" value="Chromosome"/>
</dbReference>
<dbReference type="KEGG" id="plia:E4191_06610"/>
<evidence type="ECO:0000259" key="12">
    <source>
        <dbReference type="Pfam" id="PF01467"/>
    </source>
</evidence>
<dbReference type="NCBIfam" id="TIGR00482">
    <property type="entry name" value="nicotinate (nicotinamide) nucleotide adenylyltransferase"/>
    <property type="match status" value="1"/>
</dbReference>
<evidence type="ECO:0000313" key="14">
    <source>
        <dbReference type="Proteomes" id="UP000296374"/>
    </source>
</evidence>
<evidence type="ECO:0000256" key="6">
    <source>
        <dbReference type="ARBA" id="ARBA00022695"/>
    </source>
</evidence>
<dbReference type="HAMAP" id="MF_00244">
    <property type="entry name" value="NaMN_adenylyltr"/>
    <property type="match status" value="1"/>
</dbReference>
<gene>
    <name evidence="11" type="primary">nadD</name>
    <name evidence="13" type="ORF">E4191_06610</name>
</gene>
<dbReference type="GO" id="GO:0004515">
    <property type="term" value="F:nicotinate-nucleotide adenylyltransferase activity"/>
    <property type="evidence" value="ECO:0007669"/>
    <property type="project" value="UniProtKB-UniRule"/>
</dbReference>
<keyword evidence="4 11" id="KW-0662">Pyridine nucleotide biosynthesis</keyword>
<dbReference type="Gene3D" id="3.40.50.620">
    <property type="entry name" value="HUPs"/>
    <property type="match status" value="1"/>
</dbReference>
<dbReference type="NCBIfam" id="NF000845">
    <property type="entry name" value="PRK00071.2-4"/>
    <property type="match status" value="1"/>
</dbReference>
<evidence type="ECO:0000256" key="9">
    <source>
        <dbReference type="ARBA" id="ARBA00023027"/>
    </source>
</evidence>
<organism evidence="13 14">
    <name type="scientific">Paracoccus liaowanqingii</name>
    <dbReference type="NCBI Taxonomy" id="2560053"/>
    <lineage>
        <taxon>Bacteria</taxon>
        <taxon>Pseudomonadati</taxon>
        <taxon>Pseudomonadota</taxon>
        <taxon>Alphaproteobacteria</taxon>
        <taxon>Rhodobacterales</taxon>
        <taxon>Paracoccaceae</taxon>
        <taxon>Paracoccus</taxon>
    </lineage>
</organism>
<dbReference type="SUPFAM" id="SSF52374">
    <property type="entry name" value="Nucleotidylyl transferase"/>
    <property type="match status" value="1"/>
</dbReference>
<evidence type="ECO:0000256" key="5">
    <source>
        <dbReference type="ARBA" id="ARBA00022679"/>
    </source>
</evidence>
<dbReference type="EC" id="2.7.7.18" evidence="11"/>
<dbReference type="PANTHER" id="PTHR39321">
    <property type="entry name" value="NICOTINATE-NUCLEOTIDE ADENYLYLTRANSFERASE-RELATED"/>
    <property type="match status" value="1"/>
</dbReference>
<evidence type="ECO:0000313" key="13">
    <source>
        <dbReference type="EMBL" id="QBX34417.1"/>
    </source>
</evidence>
<keyword evidence="8 11" id="KW-0067">ATP-binding</keyword>
<dbReference type="PANTHER" id="PTHR39321:SF3">
    <property type="entry name" value="PHOSPHOPANTETHEINE ADENYLYLTRANSFERASE"/>
    <property type="match status" value="1"/>
</dbReference>
<reference evidence="14" key="1">
    <citation type="submission" date="2019-03" db="EMBL/GenBank/DDBJ databases">
        <authorList>
            <person name="Li J."/>
        </authorList>
    </citation>
    <scope>NUCLEOTIDE SEQUENCE [LARGE SCALE GENOMIC DNA]</scope>
    <source>
        <strain evidence="14">2251</strain>
    </source>
</reference>
<name>A0A4P7HM82_9RHOB</name>
<dbReference type="Pfam" id="PF01467">
    <property type="entry name" value="CTP_transf_like"/>
    <property type="match status" value="1"/>
</dbReference>
<dbReference type="EMBL" id="CP038439">
    <property type="protein sequence ID" value="QBX34417.1"/>
    <property type="molecule type" value="Genomic_DNA"/>
</dbReference>
<keyword evidence="9 11" id="KW-0520">NAD</keyword>